<evidence type="ECO:0000313" key="2">
    <source>
        <dbReference type="EMBL" id="MBX46364.1"/>
    </source>
</evidence>
<feature type="region of interest" description="Disordered" evidence="1">
    <location>
        <begin position="1"/>
        <end position="25"/>
    </location>
</feature>
<evidence type="ECO:0000256" key="1">
    <source>
        <dbReference type="SAM" id="MobiDB-lite"/>
    </source>
</evidence>
<dbReference type="EMBL" id="GGEC01065880">
    <property type="protein sequence ID" value="MBX46364.1"/>
    <property type="molecule type" value="Transcribed_RNA"/>
</dbReference>
<protein>
    <submittedName>
        <fullName evidence="2">Uncharacterized protein</fullName>
    </submittedName>
</protein>
<organism evidence="2">
    <name type="scientific">Rhizophora mucronata</name>
    <name type="common">Asiatic mangrove</name>
    <dbReference type="NCBI Taxonomy" id="61149"/>
    <lineage>
        <taxon>Eukaryota</taxon>
        <taxon>Viridiplantae</taxon>
        <taxon>Streptophyta</taxon>
        <taxon>Embryophyta</taxon>
        <taxon>Tracheophyta</taxon>
        <taxon>Spermatophyta</taxon>
        <taxon>Magnoliopsida</taxon>
        <taxon>eudicotyledons</taxon>
        <taxon>Gunneridae</taxon>
        <taxon>Pentapetalae</taxon>
        <taxon>rosids</taxon>
        <taxon>fabids</taxon>
        <taxon>Malpighiales</taxon>
        <taxon>Rhizophoraceae</taxon>
        <taxon>Rhizophora</taxon>
    </lineage>
</organism>
<accession>A0A2P2NV63</accession>
<reference evidence="2" key="1">
    <citation type="submission" date="2018-02" db="EMBL/GenBank/DDBJ databases">
        <title>Rhizophora mucronata_Transcriptome.</title>
        <authorList>
            <person name="Meera S.P."/>
            <person name="Sreeshan A."/>
            <person name="Augustine A."/>
        </authorList>
    </citation>
    <scope>NUCLEOTIDE SEQUENCE</scope>
    <source>
        <tissue evidence="2">Leaf</tissue>
    </source>
</reference>
<proteinExistence type="predicted"/>
<name>A0A2P2NV63_RHIMU</name>
<dbReference type="AlphaFoldDB" id="A0A2P2NV63"/>
<sequence length="25" mass="2843">MNNMDSTRSRKVKQFKGCEQHCGGT</sequence>